<proteinExistence type="predicted"/>
<gene>
    <name evidence="1" type="ORF">BcFMB_01370</name>
</gene>
<dbReference type="EMBL" id="CP018044">
    <property type="protein sequence ID" value="ATU19807.1"/>
    <property type="molecule type" value="Genomic_DNA"/>
</dbReference>
<protein>
    <submittedName>
        <fullName evidence="1">Uncharacterized protein</fullName>
    </submittedName>
</protein>
<dbReference type="Proteomes" id="UP000229907">
    <property type="component" value="Chromosome"/>
</dbReference>
<name>A0A2D3D3W2_9BIFI</name>
<dbReference type="AlphaFoldDB" id="A0A2D3D3W2"/>
<dbReference type="KEGG" id="bcho:BcFMB_01370"/>
<sequence length="81" mass="9020">MQPGDLCMFVYTSKTGSVKYKCGRFATYTVPAHDGAGRYAVLADGRIPQWDGYQLVVAVRPRAEFEDVPIFDTETGVVDRE</sequence>
<evidence type="ECO:0000313" key="1">
    <source>
        <dbReference type="EMBL" id="ATU19807.1"/>
    </source>
</evidence>
<organism evidence="1 2">
    <name type="scientific">Bifidobacterium choerinum</name>
    <dbReference type="NCBI Taxonomy" id="35760"/>
    <lineage>
        <taxon>Bacteria</taxon>
        <taxon>Bacillati</taxon>
        <taxon>Actinomycetota</taxon>
        <taxon>Actinomycetes</taxon>
        <taxon>Bifidobacteriales</taxon>
        <taxon>Bifidobacteriaceae</taxon>
        <taxon>Bifidobacterium</taxon>
    </lineage>
</organism>
<evidence type="ECO:0000313" key="2">
    <source>
        <dbReference type="Proteomes" id="UP000229907"/>
    </source>
</evidence>
<accession>A0A2D3D3W2</accession>
<reference evidence="1 2" key="1">
    <citation type="submission" date="2016-11" db="EMBL/GenBank/DDBJ databases">
        <title>complete genome sequence of Bifidobacterium choerinum strain FMB-1.</title>
        <authorList>
            <person name="Park C.-S."/>
            <person name="Jung D.-H."/>
            <person name="Choi D.-S."/>
        </authorList>
    </citation>
    <scope>NUCLEOTIDE SEQUENCE [LARGE SCALE GENOMIC DNA]</scope>
    <source>
        <strain evidence="1 2">FMB-1</strain>
    </source>
</reference>